<evidence type="ECO:0000256" key="1">
    <source>
        <dbReference type="SAM" id="Phobius"/>
    </source>
</evidence>
<sequence>MTIIEKKIKAYRFSILMAIICVILSGVNYVIFKVPAVGVAFIIVTITCIITIICYRMDKISK</sequence>
<keyword evidence="1" id="KW-0472">Membrane</keyword>
<gene>
    <name evidence="2" type="ORF">DFR58_101169</name>
</gene>
<feature type="transmembrane region" description="Helical" evidence="1">
    <location>
        <begin position="12"/>
        <end position="31"/>
    </location>
</feature>
<reference evidence="2 3" key="1">
    <citation type="submission" date="2018-07" db="EMBL/GenBank/DDBJ databases">
        <title>Genomic Encyclopedia of Type Strains, Phase IV (KMG-IV): sequencing the most valuable type-strain genomes for metagenomic binning, comparative biology and taxonomic classification.</title>
        <authorList>
            <person name="Goeker M."/>
        </authorList>
    </citation>
    <scope>NUCLEOTIDE SEQUENCE [LARGE SCALE GENOMIC DNA]</scope>
    <source>
        <strain evidence="2 3">DSM 27016</strain>
    </source>
</reference>
<organism evidence="2 3">
    <name type="scientific">Anaerobacterium chartisolvens</name>
    <dbReference type="NCBI Taxonomy" id="1297424"/>
    <lineage>
        <taxon>Bacteria</taxon>
        <taxon>Bacillati</taxon>
        <taxon>Bacillota</taxon>
        <taxon>Clostridia</taxon>
        <taxon>Eubacteriales</taxon>
        <taxon>Oscillospiraceae</taxon>
        <taxon>Anaerobacterium</taxon>
    </lineage>
</organism>
<evidence type="ECO:0000313" key="2">
    <source>
        <dbReference type="EMBL" id="RCX20965.1"/>
    </source>
</evidence>
<dbReference type="EMBL" id="QPJT01000001">
    <property type="protein sequence ID" value="RCX20965.1"/>
    <property type="molecule type" value="Genomic_DNA"/>
</dbReference>
<keyword evidence="1" id="KW-1133">Transmembrane helix</keyword>
<name>A0A369BI82_9FIRM</name>
<proteinExistence type="predicted"/>
<dbReference type="AlphaFoldDB" id="A0A369BI82"/>
<comment type="caution">
    <text evidence="2">The sequence shown here is derived from an EMBL/GenBank/DDBJ whole genome shotgun (WGS) entry which is preliminary data.</text>
</comment>
<keyword evidence="1" id="KW-0812">Transmembrane</keyword>
<evidence type="ECO:0000313" key="3">
    <source>
        <dbReference type="Proteomes" id="UP000253034"/>
    </source>
</evidence>
<protein>
    <submittedName>
        <fullName evidence="2">Uncharacterized protein</fullName>
    </submittedName>
</protein>
<keyword evidence="3" id="KW-1185">Reference proteome</keyword>
<dbReference type="Proteomes" id="UP000253034">
    <property type="component" value="Unassembled WGS sequence"/>
</dbReference>
<accession>A0A369BI82</accession>
<feature type="transmembrane region" description="Helical" evidence="1">
    <location>
        <begin position="37"/>
        <end position="55"/>
    </location>
</feature>